<comment type="caution">
    <text evidence="1">The sequence shown here is derived from an EMBL/GenBank/DDBJ whole genome shotgun (WGS) entry which is preliminary data.</text>
</comment>
<accession>A0ABT3IMT4</accession>
<dbReference type="PANTHER" id="PTHR32011">
    <property type="entry name" value="OS08G0472400 PROTEIN"/>
    <property type="match status" value="1"/>
</dbReference>
<gene>
    <name evidence="1" type="ORF">OL497_15305</name>
</gene>
<dbReference type="PANTHER" id="PTHR32011:SF6">
    <property type="entry name" value="KNR4_SMI1-LIKE DOMAIN-CONTAINING PROTEIN"/>
    <property type="match status" value="1"/>
</dbReference>
<dbReference type="Proteomes" id="UP001207742">
    <property type="component" value="Unassembled WGS sequence"/>
</dbReference>
<sequence length="259" mass="31173">MQPLIRVPENYTEFLYWVKERTESFWRTDPADTTLDFKCEPWIHGAKWQGLTDTEIDQIEKKYAIRFSPAHREFLRILHTIDRKEVMEYKETFEEDAPIQKMQRPFFYNWLTDDQEIKERFEWPYETILSDILGVNDTWQEAWGPRPKTPEEQTTLFSQWYHTAPPLIPITSHRFSLSAPDLPDAPILSVYGSDIIVYGWNFRHYLLNELVEHLNLCELVYDEEDQCHYAETLQEIKAINEWERAHADTNRIPVWKEML</sequence>
<protein>
    <recommendedName>
        <fullName evidence="3">Knr4/Smi1-like domain-containing protein</fullName>
    </recommendedName>
</protein>
<evidence type="ECO:0008006" key="3">
    <source>
        <dbReference type="Google" id="ProtNLM"/>
    </source>
</evidence>
<proteinExistence type="predicted"/>
<evidence type="ECO:0000313" key="1">
    <source>
        <dbReference type="EMBL" id="MCW3485276.1"/>
    </source>
</evidence>
<dbReference type="EMBL" id="JAPDNS010000001">
    <property type="protein sequence ID" value="MCW3485276.1"/>
    <property type="molecule type" value="Genomic_DNA"/>
</dbReference>
<evidence type="ECO:0000313" key="2">
    <source>
        <dbReference type="Proteomes" id="UP001207742"/>
    </source>
</evidence>
<organism evidence="1 2">
    <name type="scientific">Chitinophaga nivalis</name>
    <dbReference type="NCBI Taxonomy" id="2991709"/>
    <lineage>
        <taxon>Bacteria</taxon>
        <taxon>Pseudomonadati</taxon>
        <taxon>Bacteroidota</taxon>
        <taxon>Chitinophagia</taxon>
        <taxon>Chitinophagales</taxon>
        <taxon>Chitinophagaceae</taxon>
        <taxon>Chitinophaga</taxon>
    </lineage>
</organism>
<reference evidence="1 2" key="1">
    <citation type="submission" date="2022-10" db="EMBL/GenBank/DDBJ databases">
        <title>Chitinophaga nivalis PC15 sp. nov., isolated from Pyeongchang county, South Korea.</title>
        <authorList>
            <person name="Trinh H.N."/>
        </authorList>
    </citation>
    <scope>NUCLEOTIDE SEQUENCE [LARGE SCALE GENOMIC DNA]</scope>
    <source>
        <strain evidence="1 2">PC14</strain>
    </source>
</reference>
<name>A0ABT3IMT4_9BACT</name>
<keyword evidence="2" id="KW-1185">Reference proteome</keyword>
<dbReference type="RefSeq" id="WP_264731483.1">
    <property type="nucleotide sequence ID" value="NZ_JAPDNR010000001.1"/>
</dbReference>